<evidence type="ECO:0000256" key="1">
    <source>
        <dbReference type="ARBA" id="ARBA00001947"/>
    </source>
</evidence>
<keyword evidence="8" id="KW-0378">Hydrolase</keyword>
<dbReference type="PATRIC" id="fig|1618425.3.peg.798"/>
<evidence type="ECO:0000256" key="7">
    <source>
        <dbReference type="ARBA" id="ARBA00022723"/>
    </source>
</evidence>
<keyword evidence="7" id="KW-0479">Metal-binding</keyword>
<dbReference type="GO" id="GO:0005886">
    <property type="term" value="C:plasma membrane"/>
    <property type="evidence" value="ECO:0007669"/>
    <property type="project" value="UniProtKB-SubCell"/>
</dbReference>
<evidence type="ECO:0000256" key="12">
    <source>
        <dbReference type="ARBA" id="ARBA00023136"/>
    </source>
</evidence>
<comment type="caution">
    <text evidence="14">The sequence shown here is derived from an EMBL/GenBank/DDBJ whole genome shotgun (WGS) entry which is preliminary data.</text>
</comment>
<feature type="transmembrane region" description="Helical" evidence="13">
    <location>
        <begin position="68"/>
        <end position="89"/>
    </location>
</feature>
<name>A0A0G1E3U2_9BACT</name>
<evidence type="ECO:0000256" key="6">
    <source>
        <dbReference type="ARBA" id="ARBA00022692"/>
    </source>
</evidence>
<dbReference type="InterPro" id="IPR052348">
    <property type="entry name" value="Metallopeptidase_M50B"/>
</dbReference>
<keyword evidence="5" id="KW-0645">Protease</keyword>
<comment type="subcellular location">
    <subcellularLocation>
        <location evidence="2">Cell membrane</location>
        <topology evidence="2">Multi-pass membrane protein</topology>
    </subcellularLocation>
</comment>
<sequence length="183" mass="19741">MQAEVLAVGIIILLFSVILHEVTILVPAVLILPAVFLGTSPGFIIGWAKPVPVNPLNFRDFRRGELLVSAAGVLINFGLAIAAALIFHLVKGSGNLPIQSLLLFTININLILGVFNSLPIPPLDGSKMVLSFLPPKLATQYQSLEKYGLLILLFLLFFPFGPVSPLGVILGFFLNLFRTILGV</sequence>
<accession>A0A0G1E3U2</accession>
<evidence type="ECO:0000256" key="8">
    <source>
        <dbReference type="ARBA" id="ARBA00022801"/>
    </source>
</evidence>
<evidence type="ECO:0000256" key="10">
    <source>
        <dbReference type="ARBA" id="ARBA00022989"/>
    </source>
</evidence>
<dbReference type="CDD" id="cd06158">
    <property type="entry name" value="S2P-M50_like_1"/>
    <property type="match status" value="1"/>
</dbReference>
<dbReference type="PANTHER" id="PTHR35864:SF1">
    <property type="entry name" value="ZINC METALLOPROTEASE YWHC-RELATED"/>
    <property type="match status" value="1"/>
</dbReference>
<feature type="transmembrane region" description="Helical" evidence="13">
    <location>
        <begin position="29"/>
        <end position="48"/>
    </location>
</feature>
<evidence type="ECO:0000256" key="3">
    <source>
        <dbReference type="ARBA" id="ARBA00007931"/>
    </source>
</evidence>
<dbReference type="InterPro" id="IPR044537">
    <property type="entry name" value="Rip2-like"/>
</dbReference>
<comment type="similarity">
    <text evidence="3">Belongs to the peptidase M50B family.</text>
</comment>
<evidence type="ECO:0000256" key="5">
    <source>
        <dbReference type="ARBA" id="ARBA00022670"/>
    </source>
</evidence>
<evidence type="ECO:0000256" key="4">
    <source>
        <dbReference type="ARBA" id="ARBA00022475"/>
    </source>
</evidence>
<evidence type="ECO:0000256" key="11">
    <source>
        <dbReference type="ARBA" id="ARBA00023049"/>
    </source>
</evidence>
<dbReference type="GO" id="GO:0046872">
    <property type="term" value="F:metal ion binding"/>
    <property type="evidence" value="ECO:0007669"/>
    <property type="project" value="UniProtKB-KW"/>
</dbReference>
<keyword evidence="11" id="KW-0482">Metalloprotease</keyword>
<evidence type="ECO:0000256" key="13">
    <source>
        <dbReference type="SAM" id="Phobius"/>
    </source>
</evidence>
<dbReference type="PANTHER" id="PTHR35864">
    <property type="entry name" value="ZINC METALLOPROTEASE MJ0611-RELATED"/>
    <property type="match status" value="1"/>
</dbReference>
<keyword evidence="4" id="KW-1003">Cell membrane</keyword>
<proteinExistence type="inferred from homology"/>
<dbReference type="Proteomes" id="UP000034785">
    <property type="component" value="Unassembled WGS sequence"/>
</dbReference>
<protein>
    <submittedName>
        <fullName evidence="14">Peptidase M50</fullName>
    </submittedName>
</protein>
<keyword evidence="9" id="KW-0862">Zinc</keyword>
<feature type="transmembrane region" description="Helical" evidence="13">
    <location>
        <begin position="147"/>
        <end position="177"/>
    </location>
</feature>
<organism evidence="14 15">
    <name type="scientific">Candidatus Daviesbacteria bacterium GW2011_GWA2_42_7</name>
    <dbReference type="NCBI Taxonomy" id="1618425"/>
    <lineage>
        <taxon>Bacteria</taxon>
        <taxon>Candidatus Daviesiibacteriota</taxon>
    </lineage>
</organism>
<dbReference type="EMBL" id="LCEJ01000059">
    <property type="protein sequence ID" value="KKS69258.1"/>
    <property type="molecule type" value="Genomic_DNA"/>
</dbReference>
<comment type="cofactor">
    <cofactor evidence="1">
        <name>Zn(2+)</name>
        <dbReference type="ChEBI" id="CHEBI:29105"/>
    </cofactor>
</comment>
<dbReference type="AlphaFoldDB" id="A0A0G1E3U2"/>
<evidence type="ECO:0000256" key="9">
    <source>
        <dbReference type="ARBA" id="ARBA00022833"/>
    </source>
</evidence>
<dbReference type="GO" id="GO:0006508">
    <property type="term" value="P:proteolysis"/>
    <property type="evidence" value="ECO:0007669"/>
    <property type="project" value="UniProtKB-KW"/>
</dbReference>
<keyword evidence="10 13" id="KW-1133">Transmembrane helix</keyword>
<feature type="transmembrane region" description="Helical" evidence="13">
    <location>
        <begin position="6"/>
        <end position="22"/>
    </location>
</feature>
<reference evidence="14 15" key="1">
    <citation type="journal article" date="2015" name="Nature">
        <title>rRNA introns, odd ribosomes, and small enigmatic genomes across a large radiation of phyla.</title>
        <authorList>
            <person name="Brown C.T."/>
            <person name="Hug L.A."/>
            <person name="Thomas B.C."/>
            <person name="Sharon I."/>
            <person name="Castelle C.J."/>
            <person name="Singh A."/>
            <person name="Wilkins M.J."/>
            <person name="Williams K.H."/>
            <person name="Banfield J.F."/>
        </authorList>
    </citation>
    <scope>NUCLEOTIDE SEQUENCE [LARGE SCALE GENOMIC DNA]</scope>
</reference>
<evidence type="ECO:0000313" key="14">
    <source>
        <dbReference type="EMBL" id="KKS69258.1"/>
    </source>
</evidence>
<evidence type="ECO:0000313" key="15">
    <source>
        <dbReference type="Proteomes" id="UP000034785"/>
    </source>
</evidence>
<dbReference type="GO" id="GO:0008237">
    <property type="term" value="F:metallopeptidase activity"/>
    <property type="evidence" value="ECO:0007669"/>
    <property type="project" value="UniProtKB-KW"/>
</dbReference>
<gene>
    <name evidence="14" type="ORF">UV41_C0059G0002</name>
</gene>
<evidence type="ECO:0000256" key="2">
    <source>
        <dbReference type="ARBA" id="ARBA00004651"/>
    </source>
</evidence>
<keyword evidence="12 13" id="KW-0472">Membrane</keyword>
<feature type="transmembrane region" description="Helical" evidence="13">
    <location>
        <begin position="101"/>
        <end position="120"/>
    </location>
</feature>
<keyword evidence="6 13" id="KW-0812">Transmembrane</keyword>